<keyword evidence="4" id="KW-1185">Reference proteome</keyword>
<organism evidence="2 3">
    <name type="scientific">Caminibacter pacificus</name>
    <dbReference type="NCBI Taxonomy" id="1424653"/>
    <lineage>
        <taxon>Bacteria</taxon>
        <taxon>Pseudomonadati</taxon>
        <taxon>Campylobacterota</taxon>
        <taxon>Epsilonproteobacteria</taxon>
        <taxon>Nautiliales</taxon>
        <taxon>Nautiliaceae</taxon>
        <taxon>Caminibacter</taxon>
    </lineage>
</organism>
<proteinExistence type="predicted"/>
<dbReference type="AlphaFoldDB" id="A0AAJ4RCK1"/>
<evidence type="ECO:0000313" key="2">
    <source>
        <dbReference type="EMBL" id="ROR39884.1"/>
    </source>
</evidence>
<dbReference type="EMBL" id="CP027432">
    <property type="protein sequence ID" value="QCI27938.1"/>
    <property type="molecule type" value="Genomic_DNA"/>
</dbReference>
<evidence type="ECO:0000313" key="1">
    <source>
        <dbReference type="EMBL" id="QCI27938.1"/>
    </source>
</evidence>
<name>A0AAJ4RCK1_9BACT</name>
<reference evidence="2 3" key="2">
    <citation type="submission" date="2018-11" db="EMBL/GenBank/DDBJ databases">
        <title>Genomic Encyclopedia of Type Strains, Phase IV (KMG-IV): sequencing the most valuable type-strain genomes for metagenomic binning, comparative biology and taxonomic classification.</title>
        <authorList>
            <person name="Goeker M."/>
        </authorList>
    </citation>
    <scope>NUCLEOTIDE SEQUENCE [LARGE SCALE GENOMIC DNA]</scope>
    <source>
        <strain evidence="2 3">DSM 27783</strain>
    </source>
</reference>
<sequence>MPLNLSKLGKILKTLNRLETPATFNVSLPVKLEVKKELNPITYLVKIGNKEVETKSDIPLAVGKKYFAQIKEFKNSVQITNLKEYPKILQTLDKITLPKEFSSLKKDEVLHHLANAKNKDEFLFFMNILIAFEKKIHHLIINEKRKALMQYKYEKNSLKFYAVFSNLGEIEGVITQTRLTVYSPYDATIRLIQEYKDEINLIVQTIKKEVKPIYDFSNSLLDLRV</sequence>
<gene>
    <name evidence="1" type="ORF">C6V80_02840</name>
    <name evidence="2" type="ORF">EDC58_0860</name>
</gene>
<evidence type="ECO:0000313" key="4">
    <source>
        <dbReference type="Proteomes" id="UP000298805"/>
    </source>
</evidence>
<evidence type="ECO:0000313" key="3">
    <source>
        <dbReference type="Proteomes" id="UP000272781"/>
    </source>
</evidence>
<dbReference type="RefSeq" id="WP_123352269.1">
    <property type="nucleotide sequence ID" value="NZ_CP027432.2"/>
</dbReference>
<protein>
    <submittedName>
        <fullName evidence="2">Uncharacterized protein</fullName>
    </submittedName>
</protein>
<accession>A0AAJ4RCK1</accession>
<dbReference type="Proteomes" id="UP000298805">
    <property type="component" value="Chromosome"/>
</dbReference>
<dbReference type="Proteomes" id="UP000272781">
    <property type="component" value="Unassembled WGS sequence"/>
</dbReference>
<reference evidence="1" key="3">
    <citation type="submission" date="2019-06" db="EMBL/GenBank/DDBJ databases">
        <title>A comparative analysis of the Nautiliaceae.</title>
        <authorList>
            <person name="Grosche A."/>
            <person name="Smedile F."/>
            <person name="Vetriani C."/>
        </authorList>
    </citation>
    <scope>NUCLEOTIDE SEQUENCE</scope>
    <source>
        <strain evidence="1">TB6</strain>
    </source>
</reference>
<reference evidence="4" key="1">
    <citation type="submission" date="2018-03" db="EMBL/GenBank/DDBJ databases">
        <title>A comparative analysis of the Nautiliaceae.</title>
        <authorList>
            <person name="Grosche A."/>
            <person name="Smedile F."/>
            <person name="Vetriani C."/>
        </authorList>
    </citation>
    <scope>NUCLEOTIDE SEQUENCE [LARGE SCALE GENOMIC DNA]</scope>
    <source>
        <strain evidence="4">TB6</strain>
    </source>
</reference>
<dbReference type="EMBL" id="RJVK01000002">
    <property type="protein sequence ID" value="ROR39884.1"/>
    <property type="molecule type" value="Genomic_DNA"/>
</dbReference>